<reference evidence="2" key="1">
    <citation type="submission" date="2023-03" db="EMBL/GenBank/DDBJ databases">
        <title>Complete genome of Cladonia borealis.</title>
        <authorList>
            <person name="Park H."/>
        </authorList>
    </citation>
    <scope>NUCLEOTIDE SEQUENCE</scope>
    <source>
        <strain evidence="2">ANT050790</strain>
    </source>
</reference>
<organism evidence="2 3">
    <name type="scientific">Cladonia borealis</name>
    <dbReference type="NCBI Taxonomy" id="184061"/>
    <lineage>
        <taxon>Eukaryota</taxon>
        <taxon>Fungi</taxon>
        <taxon>Dikarya</taxon>
        <taxon>Ascomycota</taxon>
        <taxon>Pezizomycotina</taxon>
        <taxon>Lecanoromycetes</taxon>
        <taxon>OSLEUM clade</taxon>
        <taxon>Lecanoromycetidae</taxon>
        <taxon>Lecanorales</taxon>
        <taxon>Lecanorineae</taxon>
        <taxon>Cladoniaceae</taxon>
        <taxon>Cladonia</taxon>
    </lineage>
</organism>
<proteinExistence type="predicted"/>
<evidence type="ECO:0000313" key="2">
    <source>
        <dbReference type="EMBL" id="KAK0512076.1"/>
    </source>
</evidence>
<evidence type="ECO:0000256" key="1">
    <source>
        <dbReference type="SAM" id="SignalP"/>
    </source>
</evidence>
<protein>
    <submittedName>
        <fullName evidence="2">Uncharacterized protein</fullName>
    </submittedName>
</protein>
<sequence>MQIFHPLSLLLLPTLTLTQGIKPTKTYPASATGLQHLVPAPGLKISAYYEEECKGGPGGPELWTVGYGQAWAIQFKSYYLTRDLYDNEELDFFDALPQGGPLNTAYNGDWQATCQSYMGSAFGPINATIGCHDVEQAYGCMKVWQPPK</sequence>
<keyword evidence="1" id="KW-0732">Signal</keyword>
<comment type="caution">
    <text evidence="2">The sequence shown here is derived from an EMBL/GenBank/DDBJ whole genome shotgun (WGS) entry which is preliminary data.</text>
</comment>
<accession>A0AA39R275</accession>
<keyword evidence="3" id="KW-1185">Reference proteome</keyword>
<name>A0AA39R275_9LECA</name>
<feature type="chain" id="PRO_5041292137" evidence="1">
    <location>
        <begin position="21"/>
        <end position="148"/>
    </location>
</feature>
<dbReference type="AlphaFoldDB" id="A0AA39R275"/>
<feature type="signal peptide" evidence="1">
    <location>
        <begin position="1"/>
        <end position="20"/>
    </location>
</feature>
<dbReference type="Proteomes" id="UP001166286">
    <property type="component" value="Unassembled WGS sequence"/>
</dbReference>
<gene>
    <name evidence="2" type="ORF">JMJ35_005204</name>
</gene>
<dbReference type="EMBL" id="JAFEKC020000011">
    <property type="protein sequence ID" value="KAK0512076.1"/>
    <property type="molecule type" value="Genomic_DNA"/>
</dbReference>
<evidence type="ECO:0000313" key="3">
    <source>
        <dbReference type="Proteomes" id="UP001166286"/>
    </source>
</evidence>